<evidence type="ECO:0000313" key="2">
    <source>
        <dbReference type="EMBL" id="GJS95805.1"/>
    </source>
</evidence>
<dbReference type="EMBL" id="BQNB010011837">
    <property type="protein sequence ID" value="GJS95805.1"/>
    <property type="molecule type" value="Genomic_DNA"/>
</dbReference>
<sequence length="313" mass="35391">MPTPPPSPPISLSPPSAGEHLARIASTQALVDGVTAALLLPPLPPSLYIPPPVDHRDDILESERPPRKRSCLFALCPRYEVGESFIARSTGGQGVDYGFVSTLDDEERRQGIREVAYGIRDTWVDSAEAVPKIAPMTVGEVNIRVTELAELHEHDTQDLYAILEDAQDSRTRISQRVAMDSQRVELLIEDRIAHQETILLIEEEAYASREAWAYAIGLSQAVYYELQTHRGQVHETRSQMQQAEMAEQRETDRRRQAQIVETLCVMRDMRREMGDMQAELLALREQQRRARQPGLDVRVPDHQDASRDTDSHI</sequence>
<evidence type="ECO:0000313" key="3">
    <source>
        <dbReference type="Proteomes" id="UP001151760"/>
    </source>
</evidence>
<organism evidence="2 3">
    <name type="scientific">Tanacetum coccineum</name>
    <dbReference type="NCBI Taxonomy" id="301880"/>
    <lineage>
        <taxon>Eukaryota</taxon>
        <taxon>Viridiplantae</taxon>
        <taxon>Streptophyta</taxon>
        <taxon>Embryophyta</taxon>
        <taxon>Tracheophyta</taxon>
        <taxon>Spermatophyta</taxon>
        <taxon>Magnoliopsida</taxon>
        <taxon>eudicotyledons</taxon>
        <taxon>Gunneridae</taxon>
        <taxon>Pentapetalae</taxon>
        <taxon>asterids</taxon>
        <taxon>campanulids</taxon>
        <taxon>Asterales</taxon>
        <taxon>Asteraceae</taxon>
        <taxon>Asteroideae</taxon>
        <taxon>Anthemideae</taxon>
        <taxon>Anthemidinae</taxon>
        <taxon>Tanacetum</taxon>
    </lineage>
</organism>
<accession>A0ABQ4ZZR2</accession>
<feature type="region of interest" description="Disordered" evidence="1">
    <location>
        <begin position="291"/>
        <end position="313"/>
    </location>
</feature>
<gene>
    <name evidence="2" type="ORF">Tco_0802773</name>
</gene>
<feature type="compositionally biased region" description="Basic and acidic residues" evidence="1">
    <location>
        <begin position="298"/>
        <end position="313"/>
    </location>
</feature>
<proteinExistence type="predicted"/>
<dbReference type="Proteomes" id="UP001151760">
    <property type="component" value="Unassembled WGS sequence"/>
</dbReference>
<evidence type="ECO:0000256" key="1">
    <source>
        <dbReference type="SAM" id="MobiDB-lite"/>
    </source>
</evidence>
<reference evidence="2" key="1">
    <citation type="journal article" date="2022" name="Int. J. Mol. Sci.">
        <title>Draft Genome of Tanacetum Coccineum: Genomic Comparison of Closely Related Tanacetum-Family Plants.</title>
        <authorList>
            <person name="Yamashiro T."/>
            <person name="Shiraishi A."/>
            <person name="Nakayama K."/>
            <person name="Satake H."/>
        </authorList>
    </citation>
    <scope>NUCLEOTIDE SEQUENCE</scope>
</reference>
<protein>
    <submittedName>
        <fullName evidence="2">Uncharacterized protein</fullName>
    </submittedName>
</protein>
<name>A0ABQ4ZZR2_9ASTR</name>
<reference evidence="2" key="2">
    <citation type="submission" date="2022-01" db="EMBL/GenBank/DDBJ databases">
        <authorList>
            <person name="Yamashiro T."/>
            <person name="Shiraishi A."/>
            <person name="Satake H."/>
            <person name="Nakayama K."/>
        </authorList>
    </citation>
    <scope>NUCLEOTIDE SEQUENCE</scope>
</reference>
<comment type="caution">
    <text evidence="2">The sequence shown here is derived from an EMBL/GenBank/DDBJ whole genome shotgun (WGS) entry which is preliminary data.</text>
</comment>
<keyword evidence="3" id="KW-1185">Reference proteome</keyword>